<name>A0A7Y7RXC6_9PSED</name>
<comment type="caution">
    <text evidence="1">The sequence shown here is derived from an EMBL/GenBank/DDBJ whole genome shotgun (WGS) entry which is preliminary data.</text>
</comment>
<dbReference type="EMBL" id="JACAOZ010000030">
    <property type="protein sequence ID" value="NVZ59150.1"/>
    <property type="molecule type" value="Genomic_DNA"/>
</dbReference>
<gene>
    <name evidence="1" type="ORF">HX797_23040</name>
</gene>
<dbReference type="AlphaFoldDB" id="A0A7Y7RXC6"/>
<evidence type="ECO:0000313" key="2">
    <source>
        <dbReference type="Proteomes" id="UP000560470"/>
    </source>
</evidence>
<dbReference type="CDD" id="cd00657">
    <property type="entry name" value="Ferritin_like"/>
    <property type="match status" value="1"/>
</dbReference>
<dbReference type="SUPFAM" id="SSF47240">
    <property type="entry name" value="Ferritin-like"/>
    <property type="match status" value="1"/>
</dbReference>
<accession>A0A7Y7RXC6</accession>
<reference evidence="1 2" key="1">
    <citation type="submission" date="2020-04" db="EMBL/GenBank/DDBJ databases">
        <title>Molecular characterization of pseudomonads from Agaricus bisporus reveal novel blotch 2 pathogens in Western Europe.</title>
        <authorList>
            <person name="Taparia T."/>
            <person name="Krijger M."/>
            <person name="Haynes E."/>
            <person name="Elpinstone J.G."/>
            <person name="Noble R."/>
            <person name="Van Der Wolf J."/>
        </authorList>
    </citation>
    <scope>NUCLEOTIDE SEQUENCE [LARGE SCALE GENOMIC DNA]</scope>
    <source>
        <strain evidence="1 2">B7002</strain>
    </source>
</reference>
<dbReference type="InterPro" id="IPR009078">
    <property type="entry name" value="Ferritin-like_SF"/>
</dbReference>
<dbReference type="Proteomes" id="UP000560470">
    <property type="component" value="Unassembled WGS sequence"/>
</dbReference>
<proteinExistence type="predicted"/>
<sequence>MMNNMQSTSNTPKKSSNASSILKDFCFPPLTLSKAEKATWKEIFFDSIITEYDARRLYWHIADQNPACISELANILKPWLRDEIDHAYGFSLIYSAYTGIPLDVVAMEVETRQSDFNSLAPFMQDPLRLLILLAYDEIITTHVYQRSIKNYDNFSSSQLSVWIRKTKRDEAKHFFFFIEQAKQLFPNRLQEAPSILKELFTLDFEKKEYTGTFVLDHNTLDYPITKKEIQESIIPAIIKKLSHDTHTSNGAKK</sequence>
<protein>
    <submittedName>
        <fullName evidence="1">Ferritin-like domain-containing protein</fullName>
    </submittedName>
</protein>
<evidence type="ECO:0000313" key="1">
    <source>
        <dbReference type="EMBL" id="NVZ59150.1"/>
    </source>
</evidence>
<organism evidence="1 2">
    <name type="scientific">Pseudomonas edaphica</name>
    <dbReference type="NCBI Taxonomy" id="2006980"/>
    <lineage>
        <taxon>Bacteria</taxon>
        <taxon>Pseudomonadati</taxon>
        <taxon>Pseudomonadota</taxon>
        <taxon>Gammaproteobacteria</taxon>
        <taxon>Pseudomonadales</taxon>
        <taxon>Pseudomonadaceae</taxon>
        <taxon>Pseudomonas</taxon>
    </lineage>
</organism>